<evidence type="ECO:0000256" key="5">
    <source>
        <dbReference type="ARBA" id="ARBA00023136"/>
    </source>
</evidence>
<sequence>MNSFTLNVVQLAIGFFLIFFAYFSQSFIEESVIDSYAHKGVVDKHDGYTSLAIIFASLTVSTFLAAPIVGVLNPKWAMVFGASTYVIFQLGFLFLNKAFLFGSSAFVGLGAAVIWTAQGSYIALNSTEETANKHVSLFWSVSQSCFAFGGVFLYFVFRHTDSFGEHTVHTIYSVFTAVTILGAVVLALLRMPVYPPGMQLTDGKIIPKEVPLTHMQMFASTIKLARKQRMLVLSVGLLYTGLQLSFWSGIYPTCISFTQKLGTNTKTLLAMSTIMQGFGEATSGIVFGLLGTSNAYRPSRIQIVCFGTFAHLVAYIAVFVNFPTFAPLTSTNENALIEPRYIQ</sequence>
<evidence type="ECO:0000256" key="4">
    <source>
        <dbReference type="ARBA" id="ARBA00022989"/>
    </source>
</evidence>
<proteinExistence type="inferred from homology"/>
<reference evidence="11" key="1">
    <citation type="submission" date="2022-11" db="UniProtKB">
        <authorList>
            <consortium name="WormBaseParasite"/>
        </authorList>
    </citation>
    <scope>IDENTIFICATION</scope>
</reference>
<dbReference type="InterPro" id="IPR010291">
    <property type="entry name" value="Ion_channel_UNC-93"/>
</dbReference>
<feature type="transmembrane region" description="Helical" evidence="9">
    <location>
        <begin position="169"/>
        <end position="189"/>
    </location>
</feature>
<keyword evidence="6" id="KW-0325">Glycoprotein</keyword>
<feature type="transmembrane region" description="Helical" evidence="9">
    <location>
        <begin position="76"/>
        <end position="95"/>
    </location>
</feature>
<organism evidence="10 11">
    <name type="scientific">Ditylenchus dipsaci</name>
    <dbReference type="NCBI Taxonomy" id="166011"/>
    <lineage>
        <taxon>Eukaryota</taxon>
        <taxon>Metazoa</taxon>
        <taxon>Ecdysozoa</taxon>
        <taxon>Nematoda</taxon>
        <taxon>Chromadorea</taxon>
        <taxon>Rhabditida</taxon>
        <taxon>Tylenchina</taxon>
        <taxon>Tylenchomorpha</taxon>
        <taxon>Sphaerularioidea</taxon>
        <taxon>Anguinidae</taxon>
        <taxon>Anguininae</taxon>
        <taxon>Ditylenchus</taxon>
    </lineage>
</organism>
<feature type="transmembrane region" description="Helical" evidence="9">
    <location>
        <begin position="101"/>
        <end position="124"/>
    </location>
</feature>
<keyword evidence="10" id="KW-1185">Reference proteome</keyword>
<dbReference type="Pfam" id="PF05978">
    <property type="entry name" value="UNC-93"/>
    <property type="match status" value="1"/>
</dbReference>
<dbReference type="InterPro" id="IPR051617">
    <property type="entry name" value="UNC-93-like_regulator"/>
</dbReference>
<feature type="transmembrane region" description="Helical" evidence="9">
    <location>
        <begin position="7"/>
        <end position="28"/>
    </location>
</feature>
<evidence type="ECO:0000256" key="8">
    <source>
        <dbReference type="ARBA" id="ARBA00041910"/>
    </source>
</evidence>
<dbReference type="InterPro" id="IPR036259">
    <property type="entry name" value="MFS_trans_sf"/>
</dbReference>
<name>A0A915D134_9BILA</name>
<feature type="transmembrane region" description="Helical" evidence="9">
    <location>
        <begin position="136"/>
        <end position="157"/>
    </location>
</feature>
<evidence type="ECO:0000313" key="11">
    <source>
        <dbReference type="WBParaSite" id="jg14339"/>
    </source>
</evidence>
<keyword evidence="5 9" id="KW-0472">Membrane</keyword>
<feature type="transmembrane region" description="Helical" evidence="9">
    <location>
        <begin position="230"/>
        <end position="248"/>
    </location>
</feature>
<evidence type="ECO:0000256" key="9">
    <source>
        <dbReference type="SAM" id="Phobius"/>
    </source>
</evidence>
<evidence type="ECO:0000256" key="7">
    <source>
        <dbReference type="ARBA" id="ARBA00040302"/>
    </source>
</evidence>
<feature type="transmembrane region" description="Helical" evidence="9">
    <location>
        <begin position="303"/>
        <end position="322"/>
    </location>
</feature>
<dbReference type="AlphaFoldDB" id="A0A915D134"/>
<evidence type="ECO:0000256" key="1">
    <source>
        <dbReference type="ARBA" id="ARBA00004141"/>
    </source>
</evidence>
<comment type="subcellular location">
    <subcellularLocation>
        <location evidence="1">Membrane</location>
        <topology evidence="1">Multi-pass membrane protein</topology>
    </subcellularLocation>
</comment>
<comment type="similarity">
    <text evidence="2">Belongs to the unc-93 family.</text>
</comment>
<keyword evidence="3 9" id="KW-0812">Transmembrane</keyword>
<dbReference type="PANTHER" id="PTHR23294:SF0">
    <property type="entry name" value="UNC93-LIKE PROTEIN MFSD11"/>
    <property type="match status" value="1"/>
</dbReference>
<dbReference type="Gene3D" id="1.20.1250.20">
    <property type="entry name" value="MFS general substrate transporter like domains"/>
    <property type="match status" value="1"/>
</dbReference>
<dbReference type="SUPFAM" id="SSF103473">
    <property type="entry name" value="MFS general substrate transporter"/>
    <property type="match status" value="1"/>
</dbReference>
<dbReference type="GO" id="GO:0016020">
    <property type="term" value="C:membrane"/>
    <property type="evidence" value="ECO:0007669"/>
    <property type="project" value="UniProtKB-SubCell"/>
</dbReference>
<dbReference type="WBParaSite" id="jg14339">
    <property type="protein sequence ID" value="jg14339"/>
    <property type="gene ID" value="jg14339"/>
</dbReference>
<protein>
    <recommendedName>
        <fullName evidence="7">UNC93-like protein MFSD11</fullName>
    </recommendedName>
    <alternativeName>
        <fullName evidence="8">Major facilitator superfamily domain-containing protein 11</fullName>
    </alternativeName>
</protein>
<evidence type="ECO:0000256" key="2">
    <source>
        <dbReference type="ARBA" id="ARBA00009172"/>
    </source>
</evidence>
<evidence type="ECO:0000313" key="10">
    <source>
        <dbReference type="Proteomes" id="UP000887574"/>
    </source>
</evidence>
<dbReference type="PANTHER" id="PTHR23294">
    <property type="entry name" value="ET TRANSLATION PRODUCT-RELATED"/>
    <property type="match status" value="1"/>
</dbReference>
<feature type="transmembrane region" description="Helical" evidence="9">
    <location>
        <begin position="48"/>
        <end position="69"/>
    </location>
</feature>
<feature type="transmembrane region" description="Helical" evidence="9">
    <location>
        <begin position="268"/>
        <end position="291"/>
    </location>
</feature>
<accession>A0A915D134</accession>
<dbReference type="Proteomes" id="UP000887574">
    <property type="component" value="Unplaced"/>
</dbReference>
<evidence type="ECO:0000256" key="6">
    <source>
        <dbReference type="ARBA" id="ARBA00023180"/>
    </source>
</evidence>
<evidence type="ECO:0000256" key="3">
    <source>
        <dbReference type="ARBA" id="ARBA00022692"/>
    </source>
</evidence>
<keyword evidence="4 9" id="KW-1133">Transmembrane helix</keyword>